<name>A0A6C0DZJ0_9ZZZZ</name>
<proteinExistence type="predicted"/>
<reference evidence="1" key="1">
    <citation type="journal article" date="2020" name="Nature">
        <title>Giant virus diversity and host interactions through global metagenomics.</title>
        <authorList>
            <person name="Schulz F."/>
            <person name="Roux S."/>
            <person name="Paez-Espino D."/>
            <person name="Jungbluth S."/>
            <person name="Walsh D.A."/>
            <person name="Denef V.J."/>
            <person name="McMahon K.D."/>
            <person name="Konstantinidis K.T."/>
            <person name="Eloe-Fadrosh E.A."/>
            <person name="Kyrpides N.C."/>
            <person name="Woyke T."/>
        </authorList>
    </citation>
    <scope>NUCLEOTIDE SEQUENCE</scope>
    <source>
        <strain evidence="1">GVMAG-M-3300023179-103</strain>
    </source>
</reference>
<organism evidence="1">
    <name type="scientific">viral metagenome</name>
    <dbReference type="NCBI Taxonomy" id="1070528"/>
    <lineage>
        <taxon>unclassified sequences</taxon>
        <taxon>metagenomes</taxon>
        <taxon>organismal metagenomes</taxon>
    </lineage>
</organism>
<accession>A0A6C0DZJ0</accession>
<dbReference type="EMBL" id="MN739696">
    <property type="protein sequence ID" value="QHT21733.1"/>
    <property type="molecule type" value="Genomic_DNA"/>
</dbReference>
<evidence type="ECO:0000313" key="1">
    <source>
        <dbReference type="EMBL" id="QHT21733.1"/>
    </source>
</evidence>
<dbReference type="AlphaFoldDB" id="A0A6C0DZJ0"/>
<protein>
    <submittedName>
        <fullName evidence="1">Uncharacterized protein</fullName>
    </submittedName>
</protein>
<sequence>MELSKNNLKCLDKCHPPRETFIHPQTKKNITNNQKEYICSVSQYVKDNKKYYTDECKEIPRNKNILNSKIIINSYYKIYSMEDLLLWLDNNKELNLDTKIRIFNLGFMAYFEELVFIDNRMIDFISLICLYYIDKITKKIPQIDNNIIKSRYIGKAKLETFFTSFIKNNKNIIIEKSKEYKITNINNLNLALFIIDKITDYIIEQNTSSIN</sequence>